<dbReference type="HOGENOM" id="CLU_3018255_0_0_1"/>
<organism evidence="1">
    <name type="scientific">Albugo laibachii Nc14</name>
    <dbReference type="NCBI Taxonomy" id="890382"/>
    <lineage>
        <taxon>Eukaryota</taxon>
        <taxon>Sar</taxon>
        <taxon>Stramenopiles</taxon>
        <taxon>Oomycota</taxon>
        <taxon>Peronosporomycetes</taxon>
        <taxon>Albuginales</taxon>
        <taxon>Albuginaceae</taxon>
        <taxon>Albugo</taxon>
    </lineage>
</organism>
<reference evidence="1" key="1">
    <citation type="journal article" date="2011" name="PLoS Biol.">
        <title>Gene gain and loss during evolution of obligate parasitism in the white rust pathogen of Arabidopsis thaliana.</title>
        <authorList>
            <person name="Kemen E."/>
            <person name="Gardiner A."/>
            <person name="Schultz-Larsen T."/>
            <person name="Kemen A.C."/>
            <person name="Balmuth A.L."/>
            <person name="Robert-Seilaniantz A."/>
            <person name="Bailey K."/>
            <person name="Holub E."/>
            <person name="Studholme D.J."/>
            <person name="Maclean D."/>
            <person name="Jones J.D."/>
        </authorList>
    </citation>
    <scope>NUCLEOTIDE SEQUENCE</scope>
</reference>
<dbReference type="EMBL" id="FR824108">
    <property type="protein sequence ID" value="CCA19084.1"/>
    <property type="molecule type" value="Genomic_DNA"/>
</dbReference>
<dbReference type="AlphaFoldDB" id="F0WD12"/>
<name>F0WD12_9STRA</name>
<reference evidence="1" key="2">
    <citation type="submission" date="2011-02" db="EMBL/GenBank/DDBJ databases">
        <authorList>
            <person name="MacLean D."/>
        </authorList>
    </citation>
    <scope>NUCLEOTIDE SEQUENCE</scope>
</reference>
<sequence>MGEDKTKILFSGRIKNNHQSGPFRKVLRMNCDLFGRADSNKLIPSCLSMHNNILKG</sequence>
<evidence type="ECO:0000313" key="1">
    <source>
        <dbReference type="EMBL" id="CCA19084.1"/>
    </source>
</evidence>
<protein>
    <submittedName>
        <fullName evidence="1">AlNc14C63G4535 protein</fullName>
    </submittedName>
</protein>
<gene>
    <name evidence="1" type="primary">AlNc14C63G4535</name>
    <name evidence="1" type="ORF">ALNC14_052270</name>
</gene>
<accession>F0WD12</accession>
<proteinExistence type="predicted"/>